<dbReference type="Pfam" id="PF03401">
    <property type="entry name" value="TctC"/>
    <property type="match status" value="1"/>
</dbReference>
<dbReference type="InterPro" id="IPR005064">
    <property type="entry name" value="BUG"/>
</dbReference>
<evidence type="ECO:0000313" key="3">
    <source>
        <dbReference type="EMBL" id="RKK05755.1"/>
    </source>
</evidence>
<dbReference type="EMBL" id="RFLX01000006">
    <property type="protein sequence ID" value="RMI24969.1"/>
    <property type="molecule type" value="Genomic_DNA"/>
</dbReference>
<dbReference type="Proteomes" id="UP000274097">
    <property type="component" value="Unassembled WGS sequence"/>
</dbReference>
<dbReference type="PANTHER" id="PTHR42928">
    <property type="entry name" value="TRICARBOXYLATE-BINDING PROTEIN"/>
    <property type="match status" value="1"/>
</dbReference>
<evidence type="ECO:0000256" key="2">
    <source>
        <dbReference type="SAM" id="SignalP"/>
    </source>
</evidence>
<comment type="caution">
    <text evidence="3">The sequence shown here is derived from an EMBL/GenBank/DDBJ whole genome shotgun (WGS) entry which is preliminary data.</text>
</comment>
<feature type="signal peptide" evidence="2">
    <location>
        <begin position="1"/>
        <end position="22"/>
    </location>
</feature>
<dbReference type="Gene3D" id="3.40.190.150">
    <property type="entry name" value="Bordetella uptake gene, domain 1"/>
    <property type="match status" value="1"/>
</dbReference>
<dbReference type="InParanoid" id="A0A3A9JMI6"/>
<reference evidence="3 6" key="1">
    <citation type="submission" date="2018-09" db="EMBL/GenBank/DDBJ databases">
        <title>Roseomonas sp. nov., isolated from feces of Tibetan antelopes in the Qinghai-Tibet plateau, China.</title>
        <authorList>
            <person name="Tian Z."/>
        </authorList>
    </citation>
    <scope>NUCLEOTIDE SEQUENCE [LARGE SCALE GENOMIC DNA]</scope>
    <source>
        <strain evidence="4 5">Z23</strain>
        <strain evidence="3 6">Z24</strain>
    </source>
</reference>
<dbReference type="SUPFAM" id="SSF53850">
    <property type="entry name" value="Periplasmic binding protein-like II"/>
    <property type="match status" value="1"/>
</dbReference>
<organism evidence="3 6">
    <name type="scientific">Teichococcus wenyumeiae</name>
    <dbReference type="NCBI Taxonomy" id="2478470"/>
    <lineage>
        <taxon>Bacteria</taxon>
        <taxon>Pseudomonadati</taxon>
        <taxon>Pseudomonadota</taxon>
        <taxon>Alphaproteobacteria</taxon>
        <taxon>Acetobacterales</taxon>
        <taxon>Roseomonadaceae</taxon>
        <taxon>Roseomonas</taxon>
    </lineage>
</organism>
<protein>
    <submittedName>
        <fullName evidence="3">Tripartite tricarboxylate transporter substrate binding protein BugD</fullName>
    </submittedName>
</protein>
<dbReference type="RefSeq" id="WP_120636774.1">
    <property type="nucleotide sequence ID" value="NZ_RAQU01000010.1"/>
</dbReference>
<dbReference type="OrthoDB" id="8443386at2"/>
<dbReference type="PANTHER" id="PTHR42928:SF5">
    <property type="entry name" value="BLR1237 PROTEIN"/>
    <property type="match status" value="1"/>
</dbReference>
<gene>
    <name evidence="3" type="ORF">D6Z83_02595</name>
    <name evidence="4" type="ORF">EBE87_10095</name>
</gene>
<dbReference type="Proteomes" id="UP000278036">
    <property type="component" value="Unassembled WGS sequence"/>
</dbReference>
<evidence type="ECO:0000256" key="1">
    <source>
        <dbReference type="ARBA" id="ARBA00006987"/>
    </source>
</evidence>
<accession>A0A3A9JMI6</accession>
<comment type="similarity">
    <text evidence="1">Belongs to the UPF0065 (bug) family.</text>
</comment>
<keyword evidence="2" id="KW-0732">Signal</keyword>
<dbReference type="Gene3D" id="3.40.190.10">
    <property type="entry name" value="Periplasmic binding protein-like II"/>
    <property type="match status" value="1"/>
</dbReference>
<evidence type="ECO:0000313" key="4">
    <source>
        <dbReference type="EMBL" id="RMI24969.1"/>
    </source>
</evidence>
<name>A0A3A9JMI6_9PROT</name>
<feature type="chain" id="PRO_5017275195" evidence="2">
    <location>
        <begin position="23"/>
        <end position="325"/>
    </location>
</feature>
<dbReference type="InterPro" id="IPR042100">
    <property type="entry name" value="Bug_dom1"/>
</dbReference>
<sequence>MIQRRNLLTAAALLAAPAVVRAQGNYPNRPITMQVPFAAGGPTDVMARILAQELSAVLGQPVPVENIGGAGGILGTQRTARAAPDGYTIGLGHMGTHAANPSFYKQLPYDPVESFTPLGLFAINPMVLATSPGAGKSLAELREWVRRNEGQLTLATAGTGSVSYLGALLFDRAINAKATLVPYRGAGPALQDTMNGVTRAIVDQAVTVIPQAKGGSLNALTVTVGERLPQLPDVPTSAEAGLPSFDIAVWNAAFVPRGTREAIAQTLTQAINTVLERPTVKSRFGDMAIQIPPPERRGPEPLRALMSREIPRWKQLTSEAGVTPE</sequence>
<dbReference type="EMBL" id="RAQU01000010">
    <property type="protein sequence ID" value="RKK05755.1"/>
    <property type="molecule type" value="Genomic_DNA"/>
</dbReference>
<dbReference type="PIRSF" id="PIRSF017082">
    <property type="entry name" value="YflP"/>
    <property type="match status" value="1"/>
</dbReference>
<proteinExistence type="inferred from homology"/>
<evidence type="ECO:0000313" key="6">
    <source>
        <dbReference type="Proteomes" id="UP000278036"/>
    </source>
</evidence>
<evidence type="ECO:0000313" key="5">
    <source>
        <dbReference type="Proteomes" id="UP000274097"/>
    </source>
</evidence>
<dbReference type="AlphaFoldDB" id="A0A3A9JMI6"/>
<keyword evidence="5" id="KW-1185">Reference proteome</keyword>